<feature type="region of interest" description="Disordered" evidence="1">
    <location>
        <begin position="54"/>
        <end position="101"/>
    </location>
</feature>
<gene>
    <name evidence="2" type="ORF">Adt_41209</name>
</gene>
<evidence type="ECO:0000313" key="3">
    <source>
        <dbReference type="Proteomes" id="UP001604336"/>
    </source>
</evidence>
<evidence type="ECO:0000256" key="1">
    <source>
        <dbReference type="SAM" id="MobiDB-lite"/>
    </source>
</evidence>
<organism evidence="2 3">
    <name type="scientific">Abeliophyllum distichum</name>
    <dbReference type="NCBI Taxonomy" id="126358"/>
    <lineage>
        <taxon>Eukaryota</taxon>
        <taxon>Viridiplantae</taxon>
        <taxon>Streptophyta</taxon>
        <taxon>Embryophyta</taxon>
        <taxon>Tracheophyta</taxon>
        <taxon>Spermatophyta</taxon>
        <taxon>Magnoliopsida</taxon>
        <taxon>eudicotyledons</taxon>
        <taxon>Gunneridae</taxon>
        <taxon>Pentapetalae</taxon>
        <taxon>asterids</taxon>
        <taxon>lamiids</taxon>
        <taxon>Lamiales</taxon>
        <taxon>Oleaceae</taxon>
        <taxon>Forsythieae</taxon>
        <taxon>Abeliophyllum</taxon>
    </lineage>
</organism>
<accession>A0ABD1PN75</accession>
<sequence>MVMTLTDRIGVMEEKMEEMHQGVKLSMETMKTEIQGQMETLMERFNWMADKLEEQERGRKGKEGEGTKRTELPISSENSPGIKTRSREIEGGGGFDGGWRPDHRSRRLEMPVFEGLDPDRWIYKAKRYFAINQIADEERMEATVVCLDGEALAWFQWEKKPRKLHSWEELKVRMLERF</sequence>
<dbReference type="EMBL" id="JBFOLK010000013">
    <property type="protein sequence ID" value="KAL2465358.1"/>
    <property type="molecule type" value="Genomic_DNA"/>
</dbReference>
<proteinExistence type="predicted"/>
<dbReference type="AlphaFoldDB" id="A0ABD1PN75"/>
<comment type="caution">
    <text evidence="2">The sequence shown here is derived from an EMBL/GenBank/DDBJ whole genome shotgun (WGS) entry which is preliminary data.</text>
</comment>
<evidence type="ECO:0000313" key="2">
    <source>
        <dbReference type="EMBL" id="KAL2465358.1"/>
    </source>
</evidence>
<feature type="compositionally biased region" description="Basic and acidic residues" evidence="1">
    <location>
        <begin position="54"/>
        <end position="71"/>
    </location>
</feature>
<name>A0ABD1PN75_9LAMI</name>
<dbReference type="Proteomes" id="UP001604336">
    <property type="component" value="Unassembled WGS sequence"/>
</dbReference>
<keyword evidence="3" id="KW-1185">Reference proteome</keyword>
<reference evidence="3" key="1">
    <citation type="submission" date="2024-07" db="EMBL/GenBank/DDBJ databases">
        <title>Two chromosome-level genome assemblies of Korean endemic species Abeliophyllum distichum and Forsythia ovata (Oleaceae).</title>
        <authorList>
            <person name="Jang H."/>
        </authorList>
    </citation>
    <scope>NUCLEOTIDE SEQUENCE [LARGE SCALE GENOMIC DNA]</scope>
</reference>
<evidence type="ECO:0008006" key="4">
    <source>
        <dbReference type="Google" id="ProtNLM"/>
    </source>
</evidence>
<protein>
    <recommendedName>
        <fullName evidence="4">Retrotransposon protein</fullName>
    </recommendedName>
</protein>